<organism evidence="2 3">
    <name type="scientific">Collybiopsis luxurians FD-317 M1</name>
    <dbReference type="NCBI Taxonomy" id="944289"/>
    <lineage>
        <taxon>Eukaryota</taxon>
        <taxon>Fungi</taxon>
        <taxon>Dikarya</taxon>
        <taxon>Basidiomycota</taxon>
        <taxon>Agaricomycotina</taxon>
        <taxon>Agaricomycetes</taxon>
        <taxon>Agaricomycetidae</taxon>
        <taxon>Agaricales</taxon>
        <taxon>Marasmiineae</taxon>
        <taxon>Omphalotaceae</taxon>
        <taxon>Collybiopsis</taxon>
        <taxon>Collybiopsis luxurians</taxon>
    </lineage>
</organism>
<evidence type="ECO:0000256" key="1">
    <source>
        <dbReference type="SAM" id="MobiDB-lite"/>
    </source>
</evidence>
<dbReference type="AlphaFoldDB" id="A0A0D0C557"/>
<protein>
    <submittedName>
        <fullName evidence="2">Uncharacterized protein</fullName>
    </submittedName>
</protein>
<accession>A0A0D0C557</accession>
<proteinExistence type="predicted"/>
<dbReference type="Proteomes" id="UP000053593">
    <property type="component" value="Unassembled WGS sequence"/>
</dbReference>
<name>A0A0D0C557_9AGAR</name>
<feature type="region of interest" description="Disordered" evidence="1">
    <location>
        <begin position="22"/>
        <end position="89"/>
    </location>
</feature>
<evidence type="ECO:0000313" key="2">
    <source>
        <dbReference type="EMBL" id="KIK52942.1"/>
    </source>
</evidence>
<feature type="compositionally biased region" description="Basic and acidic residues" evidence="1">
    <location>
        <begin position="78"/>
        <end position="89"/>
    </location>
</feature>
<gene>
    <name evidence="2" type="ORF">GYMLUDRAFT_63935</name>
</gene>
<evidence type="ECO:0000313" key="3">
    <source>
        <dbReference type="Proteomes" id="UP000053593"/>
    </source>
</evidence>
<feature type="region of interest" description="Disordered" evidence="1">
    <location>
        <begin position="378"/>
        <end position="405"/>
    </location>
</feature>
<keyword evidence="3" id="KW-1185">Reference proteome</keyword>
<dbReference type="OrthoDB" id="2957216at2759"/>
<sequence length="487" mass="53526">MLSTIVFAAPHSFQADEKAIPINLNHRAAGPPLPPKEQLSNNPSTKNDNVRPPPTKEKPHNESNPPHPAANDGPPVPPKEKLHSDPLKATDHPKWLQSLFSDPKMLTADDKKVFDRELKGLKLGSRLSLTNGARFNQGIWNVKQYTGYNGNANDLIVKILSSYPESSPEDADNLRFGEVKALHCLSDELVGAGVIEDPKVESVGLRRRNTKFNSLRPSLQNGKGGKALVPVVIMKKKRGQELPNTDAYKAVVKPGKKPRFMKLLYDVKKLACDAVALVAVEKGVFHGDRILPNILVTMTSETPTSVELIDWGIAYSVSKDVNKQEVANALDPYVVRASKTDGFMPKLEAKVFPIKRSLLSSAPEYDLIAALANRTNPHNEPLGQSLRQGKADGEASSTVSARRDKARSMVKTVPSRSLAISQDNRLTKLTNEICAGHFQGKRGRSRETGYSRTFQFTAQLIDRRAFALLHTRSTTLYTGGARCTVEP</sequence>
<dbReference type="EMBL" id="KN834835">
    <property type="protein sequence ID" value="KIK52942.1"/>
    <property type="molecule type" value="Genomic_DNA"/>
</dbReference>
<feature type="compositionally biased region" description="Polar residues" evidence="1">
    <location>
        <begin position="38"/>
        <end position="47"/>
    </location>
</feature>
<dbReference type="HOGENOM" id="CLU_560266_0_0_1"/>
<reference evidence="2 3" key="1">
    <citation type="submission" date="2014-04" db="EMBL/GenBank/DDBJ databases">
        <title>Evolutionary Origins and Diversification of the Mycorrhizal Mutualists.</title>
        <authorList>
            <consortium name="DOE Joint Genome Institute"/>
            <consortium name="Mycorrhizal Genomics Consortium"/>
            <person name="Kohler A."/>
            <person name="Kuo A."/>
            <person name="Nagy L.G."/>
            <person name="Floudas D."/>
            <person name="Copeland A."/>
            <person name="Barry K.W."/>
            <person name="Cichocki N."/>
            <person name="Veneault-Fourrey C."/>
            <person name="LaButti K."/>
            <person name="Lindquist E.A."/>
            <person name="Lipzen A."/>
            <person name="Lundell T."/>
            <person name="Morin E."/>
            <person name="Murat C."/>
            <person name="Riley R."/>
            <person name="Ohm R."/>
            <person name="Sun H."/>
            <person name="Tunlid A."/>
            <person name="Henrissat B."/>
            <person name="Grigoriev I.V."/>
            <person name="Hibbett D.S."/>
            <person name="Martin F."/>
        </authorList>
    </citation>
    <scope>NUCLEOTIDE SEQUENCE [LARGE SCALE GENOMIC DNA]</scope>
    <source>
        <strain evidence="2 3">FD-317 M1</strain>
    </source>
</reference>